<evidence type="ECO:0000256" key="2">
    <source>
        <dbReference type="ARBA" id="ARBA00022448"/>
    </source>
</evidence>
<evidence type="ECO:0000313" key="7">
    <source>
        <dbReference type="EMBL" id="HIT75176.1"/>
    </source>
</evidence>
<dbReference type="PANTHER" id="PTHR30085:SF6">
    <property type="entry name" value="ABC TRANSPORTER GLUTAMINE-BINDING PROTEIN GLNH"/>
    <property type="match status" value="1"/>
</dbReference>
<evidence type="ECO:0000313" key="8">
    <source>
        <dbReference type="Proteomes" id="UP000886842"/>
    </source>
</evidence>
<dbReference type="GO" id="GO:0030288">
    <property type="term" value="C:outer membrane-bounded periplasmic space"/>
    <property type="evidence" value="ECO:0007669"/>
    <property type="project" value="TreeGrafter"/>
</dbReference>
<dbReference type="Pfam" id="PF00497">
    <property type="entry name" value="SBP_bac_3"/>
    <property type="match status" value="1"/>
</dbReference>
<keyword evidence="2" id="KW-0813">Transport</keyword>
<dbReference type="Proteomes" id="UP000886842">
    <property type="component" value="Unassembled WGS sequence"/>
</dbReference>
<evidence type="ECO:0000256" key="3">
    <source>
        <dbReference type="ARBA" id="ARBA00022729"/>
    </source>
</evidence>
<dbReference type="CDD" id="cd13690">
    <property type="entry name" value="PBP2_GluB"/>
    <property type="match status" value="1"/>
</dbReference>
<sequence length="269" mass="28779">MFKQLKVLAVAAVMALAAGSLTACSGDDGAVKIGIKFDQPGLGQQVGNSYEGFDIDVANFVAKELGYESVEFVETPSAQRETMLQSDQVKMIFATYSITDERKEKVSFAGPYIIAGQDLLVRADATDINGPEDLPGKRLCSVKGSTSAQNLNDKYGGQAQLQEYDNYSKCVEALAAGNIDVVSTDNTILYGFASQDQYKGKIKVVGETFSEERYGVGIKKGDTELCNKINDALTKMVESGEWQAAADKYLGPAGFELGADNPPTPDACS</sequence>
<dbReference type="PROSITE" id="PS01039">
    <property type="entry name" value="SBP_BACTERIAL_3"/>
    <property type="match status" value="1"/>
</dbReference>
<reference evidence="7" key="1">
    <citation type="submission" date="2020-10" db="EMBL/GenBank/DDBJ databases">
        <authorList>
            <person name="Gilroy R."/>
        </authorList>
    </citation>
    <scope>NUCLEOTIDE SEQUENCE</scope>
    <source>
        <strain evidence="7">ChiGjej1B1-24693</strain>
    </source>
</reference>
<dbReference type="InterPro" id="IPR001638">
    <property type="entry name" value="Solute-binding_3/MltF_N"/>
</dbReference>
<evidence type="ECO:0000259" key="6">
    <source>
        <dbReference type="SMART" id="SM00062"/>
    </source>
</evidence>
<dbReference type="PROSITE" id="PS51257">
    <property type="entry name" value="PROKAR_LIPOPROTEIN"/>
    <property type="match status" value="1"/>
</dbReference>
<dbReference type="InterPro" id="IPR051455">
    <property type="entry name" value="Bact_solute-bind_prot3"/>
</dbReference>
<gene>
    <name evidence="7" type="ORF">IAA98_06305</name>
</gene>
<accession>A0A9D1GWQ0</accession>
<name>A0A9D1GWQ0_9ACTN</name>
<proteinExistence type="inferred from homology"/>
<feature type="domain" description="Solute-binding protein family 3/N-terminal" evidence="6">
    <location>
        <begin position="30"/>
        <end position="253"/>
    </location>
</feature>
<dbReference type="GO" id="GO:0005576">
    <property type="term" value="C:extracellular region"/>
    <property type="evidence" value="ECO:0007669"/>
    <property type="project" value="TreeGrafter"/>
</dbReference>
<dbReference type="SUPFAM" id="SSF53850">
    <property type="entry name" value="Periplasmic binding protein-like II"/>
    <property type="match status" value="1"/>
</dbReference>
<protein>
    <submittedName>
        <fullName evidence="7">Glutamate ABC transporter substrate-binding protein</fullName>
    </submittedName>
</protein>
<dbReference type="EMBL" id="DVLP01000192">
    <property type="protein sequence ID" value="HIT75176.1"/>
    <property type="molecule type" value="Genomic_DNA"/>
</dbReference>
<evidence type="ECO:0000256" key="5">
    <source>
        <dbReference type="SAM" id="SignalP"/>
    </source>
</evidence>
<keyword evidence="3 5" id="KW-0732">Signal</keyword>
<dbReference type="InterPro" id="IPR018313">
    <property type="entry name" value="SBP_3_CS"/>
</dbReference>
<comment type="similarity">
    <text evidence="1 4">Belongs to the bacterial solute-binding protein 3 family.</text>
</comment>
<dbReference type="PANTHER" id="PTHR30085">
    <property type="entry name" value="AMINO ACID ABC TRANSPORTER PERMEASE"/>
    <property type="match status" value="1"/>
</dbReference>
<comment type="caution">
    <text evidence="7">The sequence shown here is derived from an EMBL/GenBank/DDBJ whole genome shotgun (WGS) entry which is preliminary data.</text>
</comment>
<dbReference type="AlphaFoldDB" id="A0A9D1GWQ0"/>
<reference evidence="7" key="2">
    <citation type="journal article" date="2021" name="PeerJ">
        <title>Extensive microbial diversity within the chicken gut microbiome revealed by metagenomics and culture.</title>
        <authorList>
            <person name="Gilroy R."/>
            <person name="Ravi A."/>
            <person name="Getino M."/>
            <person name="Pursley I."/>
            <person name="Horton D.L."/>
            <person name="Alikhan N.F."/>
            <person name="Baker D."/>
            <person name="Gharbi K."/>
            <person name="Hall N."/>
            <person name="Watson M."/>
            <person name="Adriaenssens E.M."/>
            <person name="Foster-Nyarko E."/>
            <person name="Jarju S."/>
            <person name="Secka A."/>
            <person name="Antonio M."/>
            <person name="Oren A."/>
            <person name="Chaudhuri R.R."/>
            <person name="La Ragione R."/>
            <person name="Hildebrand F."/>
            <person name="Pallen M.J."/>
        </authorList>
    </citation>
    <scope>NUCLEOTIDE SEQUENCE</scope>
    <source>
        <strain evidence="7">ChiGjej1B1-24693</strain>
    </source>
</reference>
<dbReference type="SMART" id="SM00062">
    <property type="entry name" value="PBPb"/>
    <property type="match status" value="1"/>
</dbReference>
<organism evidence="7 8">
    <name type="scientific">Candidatus Avipropionibacterium avicola</name>
    <dbReference type="NCBI Taxonomy" id="2840701"/>
    <lineage>
        <taxon>Bacteria</taxon>
        <taxon>Bacillati</taxon>
        <taxon>Actinomycetota</taxon>
        <taxon>Actinomycetes</taxon>
        <taxon>Propionibacteriales</taxon>
        <taxon>Propionibacteriaceae</taxon>
        <taxon>Propionibacteriaceae incertae sedis</taxon>
        <taxon>Candidatus Avipropionibacterium</taxon>
    </lineage>
</organism>
<feature type="chain" id="PRO_5038890579" evidence="5">
    <location>
        <begin position="24"/>
        <end position="269"/>
    </location>
</feature>
<dbReference type="GO" id="GO:0006865">
    <property type="term" value="P:amino acid transport"/>
    <property type="evidence" value="ECO:0007669"/>
    <property type="project" value="TreeGrafter"/>
</dbReference>
<feature type="signal peptide" evidence="5">
    <location>
        <begin position="1"/>
        <end position="23"/>
    </location>
</feature>
<evidence type="ECO:0000256" key="1">
    <source>
        <dbReference type="ARBA" id="ARBA00010333"/>
    </source>
</evidence>
<evidence type="ECO:0000256" key="4">
    <source>
        <dbReference type="RuleBase" id="RU003744"/>
    </source>
</evidence>
<dbReference type="Gene3D" id="3.40.190.10">
    <property type="entry name" value="Periplasmic binding protein-like II"/>
    <property type="match status" value="2"/>
</dbReference>